<comment type="caution">
    <text evidence="3">The sequence shown here is derived from an EMBL/GenBank/DDBJ whole genome shotgun (WGS) entry which is preliminary data.</text>
</comment>
<evidence type="ECO:0008006" key="5">
    <source>
        <dbReference type="Google" id="ProtNLM"/>
    </source>
</evidence>
<keyword evidence="2" id="KW-0732">Signal</keyword>
<reference evidence="3 4" key="1">
    <citation type="submission" date="2019-05" db="EMBL/GenBank/DDBJ databases">
        <title>Another draft genome of Portunus trituberculatus and its Hox gene families provides insights of decapod evolution.</title>
        <authorList>
            <person name="Jeong J.-H."/>
            <person name="Song I."/>
            <person name="Kim S."/>
            <person name="Choi T."/>
            <person name="Kim D."/>
            <person name="Ryu S."/>
            <person name="Kim W."/>
        </authorList>
    </citation>
    <scope>NUCLEOTIDE SEQUENCE [LARGE SCALE GENOMIC DNA]</scope>
    <source>
        <tissue evidence="3">Muscle</tissue>
    </source>
</reference>
<accession>A0A5B7JC99</accession>
<feature type="compositionally biased region" description="Basic residues" evidence="1">
    <location>
        <begin position="81"/>
        <end position="91"/>
    </location>
</feature>
<keyword evidence="4" id="KW-1185">Reference proteome</keyword>
<evidence type="ECO:0000313" key="3">
    <source>
        <dbReference type="EMBL" id="MPC93822.1"/>
    </source>
</evidence>
<evidence type="ECO:0000256" key="1">
    <source>
        <dbReference type="SAM" id="MobiDB-lite"/>
    </source>
</evidence>
<feature type="region of interest" description="Disordered" evidence="1">
    <location>
        <begin position="74"/>
        <end position="98"/>
    </location>
</feature>
<proteinExistence type="predicted"/>
<organism evidence="3 4">
    <name type="scientific">Portunus trituberculatus</name>
    <name type="common">Swimming crab</name>
    <name type="synonym">Neptunus trituberculatus</name>
    <dbReference type="NCBI Taxonomy" id="210409"/>
    <lineage>
        <taxon>Eukaryota</taxon>
        <taxon>Metazoa</taxon>
        <taxon>Ecdysozoa</taxon>
        <taxon>Arthropoda</taxon>
        <taxon>Crustacea</taxon>
        <taxon>Multicrustacea</taxon>
        <taxon>Malacostraca</taxon>
        <taxon>Eumalacostraca</taxon>
        <taxon>Eucarida</taxon>
        <taxon>Decapoda</taxon>
        <taxon>Pleocyemata</taxon>
        <taxon>Brachyura</taxon>
        <taxon>Eubrachyura</taxon>
        <taxon>Portunoidea</taxon>
        <taxon>Portunidae</taxon>
        <taxon>Portuninae</taxon>
        <taxon>Portunus</taxon>
    </lineage>
</organism>
<evidence type="ECO:0000256" key="2">
    <source>
        <dbReference type="SAM" id="SignalP"/>
    </source>
</evidence>
<name>A0A5B7JC99_PORTR</name>
<feature type="chain" id="PRO_5022962506" description="Secreted protein" evidence="2">
    <location>
        <begin position="19"/>
        <end position="98"/>
    </location>
</feature>
<protein>
    <recommendedName>
        <fullName evidence="5">Secreted protein</fullName>
    </recommendedName>
</protein>
<feature type="signal peptide" evidence="2">
    <location>
        <begin position="1"/>
        <end position="18"/>
    </location>
</feature>
<gene>
    <name evidence="3" type="ORF">E2C01_088967</name>
</gene>
<sequence>MVVVVAAVVMAAARVGTGENRPALPWDPHSSPPPPQQWLENFAGRLSSSHLSPPFVSSPNPPLVHHTHGRLLFLNSPSSHRSQHIPGKRFKQMRELRG</sequence>
<dbReference type="AlphaFoldDB" id="A0A5B7JC99"/>
<evidence type="ECO:0000313" key="4">
    <source>
        <dbReference type="Proteomes" id="UP000324222"/>
    </source>
</evidence>
<dbReference type="Proteomes" id="UP000324222">
    <property type="component" value="Unassembled WGS sequence"/>
</dbReference>
<dbReference type="EMBL" id="VSRR010096248">
    <property type="protein sequence ID" value="MPC93822.1"/>
    <property type="molecule type" value="Genomic_DNA"/>
</dbReference>